<accession>A0ABD5U3M5</accession>
<name>A0ABD5U3M5_9EURY</name>
<reference evidence="1 2" key="1">
    <citation type="journal article" date="2019" name="Int. J. Syst. Evol. Microbiol.">
        <title>The Global Catalogue of Microorganisms (GCM) 10K type strain sequencing project: providing services to taxonomists for standard genome sequencing and annotation.</title>
        <authorList>
            <consortium name="The Broad Institute Genomics Platform"/>
            <consortium name="The Broad Institute Genome Sequencing Center for Infectious Disease"/>
            <person name="Wu L."/>
            <person name="Ma J."/>
        </authorList>
    </citation>
    <scope>NUCLEOTIDE SEQUENCE [LARGE SCALE GENOMIC DNA]</scope>
    <source>
        <strain evidence="1 2">YIM 94188</strain>
    </source>
</reference>
<organism evidence="1 2">
    <name type="scientific">Halopelagius fulvigenes</name>
    <dbReference type="NCBI Taxonomy" id="1198324"/>
    <lineage>
        <taxon>Archaea</taxon>
        <taxon>Methanobacteriati</taxon>
        <taxon>Methanobacteriota</taxon>
        <taxon>Stenosarchaea group</taxon>
        <taxon>Halobacteria</taxon>
        <taxon>Halobacteriales</taxon>
        <taxon>Haloferacaceae</taxon>
    </lineage>
</organism>
<keyword evidence="2" id="KW-1185">Reference proteome</keyword>
<gene>
    <name evidence="1" type="ORF">ACFQEV_11930</name>
</gene>
<protein>
    <recommendedName>
        <fullName evidence="3">VRR-NUC domain-containing protein</fullName>
    </recommendedName>
</protein>
<dbReference type="AlphaFoldDB" id="A0ABD5U3M5"/>
<comment type="caution">
    <text evidence="1">The sequence shown here is derived from an EMBL/GenBank/DDBJ whole genome shotgun (WGS) entry which is preliminary data.</text>
</comment>
<dbReference type="EMBL" id="JBHSXH010000015">
    <property type="protein sequence ID" value="MFC6825694.1"/>
    <property type="molecule type" value="Genomic_DNA"/>
</dbReference>
<dbReference type="Proteomes" id="UP001596408">
    <property type="component" value="Unassembled WGS sequence"/>
</dbReference>
<sequence length="117" mass="13132">MTIPETEFHDLVGAWLHDRFPSDAIRDEPRLHTGRIPDWLVVSPLGAVFAIEVENTADDVIGGVGQARLYASHSPRYVPVVIFPTMSAEAREEIRLLRQHMVVIELDPETLAAEYAE</sequence>
<evidence type="ECO:0008006" key="3">
    <source>
        <dbReference type="Google" id="ProtNLM"/>
    </source>
</evidence>
<dbReference type="RefSeq" id="WP_379696163.1">
    <property type="nucleotide sequence ID" value="NZ_JBHSXH010000015.1"/>
</dbReference>
<evidence type="ECO:0000313" key="2">
    <source>
        <dbReference type="Proteomes" id="UP001596408"/>
    </source>
</evidence>
<proteinExistence type="predicted"/>
<evidence type="ECO:0000313" key="1">
    <source>
        <dbReference type="EMBL" id="MFC6825694.1"/>
    </source>
</evidence>